<gene>
    <name evidence="1" type="ORF">GHA01_24390</name>
</gene>
<evidence type="ECO:0000313" key="2">
    <source>
        <dbReference type="Proteomes" id="UP000319478"/>
    </source>
</evidence>
<evidence type="ECO:0000313" key="1">
    <source>
        <dbReference type="EMBL" id="GEC64590.1"/>
    </source>
</evidence>
<name>A0ABQ0SHC7_NOVHA</name>
<dbReference type="Proteomes" id="UP000319478">
    <property type="component" value="Unassembled WGS sequence"/>
</dbReference>
<reference evidence="1 2" key="1">
    <citation type="submission" date="2019-06" db="EMBL/GenBank/DDBJ databases">
        <title>Whole genome shotgun sequence of Komagataeibacter hansenii NBRC 14820.</title>
        <authorList>
            <person name="Hosoyama A."/>
            <person name="Uohara A."/>
            <person name="Ohji S."/>
            <person name="Ichikawa N."/>
        </authorList>
    </citation>
    <scope>NUCLEOTIDE SEQUENCE [LARGE SCALE GENOMIC DNA]</scope>
    <source>
        <strain evidence="1 2">NBRC 14820</strain>
    </source>
</reference>
<accession>A0ABQ0SHC7</accession>
<sequence length="145" mass="17332">MNIKEIMMWAMRVREIHDDEEQLKEIGFIKDHNLISFERYSKDDNLYIFHCDKFPEYNIQYSLCYKADRNKGFERQNISVILFKDGKFFLSLIERSSYDDFFKNSDLVFMPDGTVIGGTEQAIVPENILDIDEETEFYLKLKDLI</sequence>
<protein>
    <submittedName>
        <fullName evidence="1">Uncharacterized protein</fullName>
    </submittedName>
</protein>
<dbReference type="EMBL" id="BJNN01000127">
    <property type="protein sequence ID" value="GEC64590.1"/>
    <property type="molecule type" value="Genomic_DNA"/>
</dbReference>
<dbReference type="RefSeq" id="WP_048859102.1">
    <property type="nucleotide sequence ID" value="NZ_BJNN01000127.1"/>
</dbReference>
<proteinExistence type="predicted"/>
<keyword evidence="2" id="KW-1185">Reference proteome</keyword>
<comment type="caution">
    <text evidence="1">The sequence shown here is derived from an EMBL/GenBank/DDBJ whole genome shotgun (WGS) entry which is preliminary data.</text>
</comment>
<organism evidence="1 2">
    <name type="scientific">Novacetimonas hansenii</name>
    <name type="common">Komagataeibacter hansenii</name>
    <dbReference type="NCBI Taxonomy" id="436"/>
    <lineage>
        <taxon>Bacteria</taxon>
        <taxon>Pseudomonadati</taxon>
        <taxon>Pseudomonadota</taxon>
        <taxon>Alphaproteobacteria</taxon>
        <taxon>Acetobacterales</taxon>
        <taxon>Acetobacteraceae</taxon>
        <taxon>Novacetimonas</taxon>
    </lineage>
</organism>